<evidence type="ECO:0000256" key="8">
    <source>
        <dbReference type="ARBA" id="ARBA00023018"/>
    </source>
</evidence>
<keyword evidence="10" id="KW-0968">Cytoplasmic vesicle</keyword>
<feature type="transmembrane region" description="Helical" evidence="11">
    <location>
        <begin position="102"/>
        <end position="121"/>
    </location>
</feature>
<proteinExistence type="inferred from homology"/>
<reference evidence="13 14" key="1">
    <citation type="submission" date="2016-10" db="EMBL/GenBank/DDBJ databases">
        <title>Comparative genomics between deep and shallow subseafloor isolates.</title>
        <authorList>
            <person name="Ishii S."/>
            <person name="Miller J.R."/>
            <person name="Sutton G."/>
            <person name="Suzuki S."/>
            <person name="Methe B."/>
            <person name="Inagaki F."/>
            <person name="Imachi H."/>
        </authorList>
    </citation>
    <scope>NUCLEOTIDE SEQUENCE [LARGE SCALE GENOMIC DNA]</scope>
    <source>
        <strain evidence="13 14">MO-MB1</strain>
    </source>
</reference>
<evidence type="ECO:0000256" key="1">
    <source>
        <dbReference type="ARBA" id="ARBA00004146"/>
    </source>
</evidence>
<dbReference type="GO" id="GO:0016020">
    <property type="term" value="C:membrane"/>
    <property type="evidence" value="ECO:0007669"/>
    <property type="project" value="InterPro"/>
</dbReference>
<evidence type="ECO:0000256" key="5">
    <source>
        <dbReference type="ARBA" id="ARBA00022753"/>
    </source>
</evidence>
<evidence type="ECO:0000313" key="13">
    <source>
        <dbReference type="EMBL" id="AUB56800.1"/>
    </source>
</evidence>
<keyword evidence="7 11" id="KW-1133">Transmembrane helix</keyword>
<evidence type="ECO:0000256" key="10">
    <source>
        <dbReference type="ARBA" id="ARBA00023329"/>
    </source>
</evidence>
<sequence>MNLSYFTIIYNVIEGVLSIFFGLIAGSTSLLGFGLDSVVESLSAAVLVWRFRKSSKISDEEEKNVEIRALKYIAYTFFILGIYVLYESIVKLFTGEIPNTSFWGILIAIASIIVMPVLFYMKYKTGKALNSKSLLADSKQTLACMYLSVALLLGLLLNYFYGIWQADPVVGIFIAFYLLKEGYEIIDDLKDN</sequence>
<keyword evidence="8" id="KW-0770">Synapse</keyword>
<evidence type="ECO:0000256" key="9">
    <source>
        <dbReference type="ARBA" id="ARBA00023136"/>
    </source>
</evidence>
<dbReference type="PANTHER" id="PTHR31937:SF2">
    <property type="entry name" value="TRANSMEMBRANE PROTEIN 163"/>
    <property type="match status" value="1"/>
</dbReference>
<accession>A0A2H4VFG7</accession>
<dbReference type="GO" id="GO:0008324">
    <property type="term" value="F:monoatomic cation transmembrane transporter activity"/>
    <property type="evidence" value="ECO:0007669"/>
    <property type="project" value="InterPro"/>
</dbReference>
<organism evidence="13 14">
    <name type="scientific">Methanobacterium subterraneum</name>
    <dbReference type="NCBI Taxonomy" id="59277"/>
    <lineage>
        <taxon>Archaea</taxon>
        <taxon>Methanobacteriati</taxon>
        <taxon>Methanobacteriota</taxon>
        <taxon>Methanomada group</taxon>
        <taxon>Methanobacteria</taxon>
        <taxon>Methanobacteriales</taxon>
        <taxon>Methanobacteriaceae</taxon>
        <taxon>Methanobacterium</taxon>
    </lineage>
</organism>
<gene>
    <name evidence="13" type="ORF">BK007_08525</name>
</gene>
<dbReference type="AlphaFoldDB" id="A0A2H4VFG7"/>
<comment type="subcellular location">
    <subcellularLocation>
        <location evidence="2">Cytoplasmic vesicle</location>
        <location evidence="2">Secretory vesicle</location>
        <location evidence="2">Synaptic vesicle membrane</location>
        <topology evidence="2">Multi-pass membrane protein</topology>
    </subcellularLocation>
    <subcellularLocation>
        <location evidence="1">Early endosome membrane</location>
    </subcellularLocation>
</comment>
<feature type="transmembrane region" description="Helical" evidence="11">
    <location>
        <begin position="72"/>
        <end position="90"/>
    </location>
</feature>
<evidence type="ECO:0000313" key="14">
    <source>
        <dbReference type="Proteomes" id="UP000232806"/>
    </source>
</evidence>
<dbReference type="InterPro" id="IPR027469">
    <property type="entry name" value="Cation_efflux_TMD_sf"/>
</dbReference>
<dbReference type="EMBL" id="CP017766">
    <property type="protein sequence ID" value="AUB56800.1"/>
    <property type="molecule type" value="Genomic_DNA"/>
</dbReference>
<evidence type="ECO:0000256" key="6">
    <source>
        <dbReference type="ARBA" id="ARBA00022833"/>
    </source>
</evidence>
<feature type="domain" description="Cation efflux protein transmembrane" evidence="12">
    <location>
        <begin position="8"/>
        <end position="186"/>
    </location>
</feature>
<dbReference type="InterPro" id="IPR026765">
    <property type="entry name" value="Tmem163"/>
</dbReference>
<keyword evidence="9 11" id="KW-0472">Membrane</keyword>
<feature type="transmembrane region" description="Helical" evidence="11">
    <location>
        <begin position="31"/>
        <end position="51"/>
    </location>
</feature>
<evidence type="ECO:0000259" key="12">
    <source>
        <dbReference type="Pfam" id="PF01545"/>
    </source>
</evidence>
<dbReference type="Proteomes" id="UP000232806">
    <property type="component" value="Chromosome"/>
</dbReference>
<dbReference type="PANTHER" id="PTHR31937">
    <property type="entry name" value="TRANSMEMBRANE PROTEIN 163"/>
    <property type="match status" value="1"/>
</dbReference>
<evidence type="ECO:0000256" key="11">
    <source>
        <dbReference type="SAM" id="Phobius"/>
    </source>
</evidence>
<dbReference type="Gene3D" id="1.20.1510.10">
    <property type="entry name" value="Cation efflux protein transmembrane domain"/>
    <property type="match status" value="1"/>
</dbReference>
<evidence type="ECO:0000256" key="2">
    <source>
        <dbReference type="ARBA" id="ARBA00004644"/>
    </source>
</evidence>
<dbReference type="SUPFAM" id="SSF161111">
    <property type="entry name" value="Cation efflux protein transmembrane domain-like"/>
    <property type="match status" value="1"/>
</dbReference>
<keyword evidence="6" id="KW-0862">Zinc</keyword>
<keyword evidence="5" id="KW-0967">Endosome</keyword>
<evidence type="ECO:0000256" key="3">
    <source>
        <dbReference type="ARBA" id="ARBA00008731"/>
    </source>
</evidence>
<dbReference type="Pfam" id="PF01545">
    <property type="entry name" value="Cation_efflux"/>
    <property type="match status" value="1"/>
</dbReference>
<keyword evidence="4 11" id="KW-0812">Transmembrane</keyword>
<dbReference type="InterPro" id="IPR058533">
    <property type="entry name" value="Cation_efflux_TM"/>
</dbReference>
<name>A0A2H4VFG7_9EURY</name>
<comment type="similarity">
    <text evidence="3">Belongs to the TMEM163 family.</text>
</comment>
<feature type="transmembrane region" description="Helical" evidence="11">
    <location>
        <begin position="7"/>
        <end position="25"/>
    </location>
</feature>
<feature type="transmembrane region" description="Helical" evidence="11">
    <location>
        <begin position="142"/>
        <end position="161"/>
    </location>
</feature>
<protein>
    <recommendedName>
        <fullName evidence="12">Cation efflux protein transmembrane domain-containing protein</fullName>
    </recommendedName>
</protein>
<evidence type="ECO:0000256" key="7">
    <source>
        <dbReference type="ARBA" id="ARBA00022989"/>
    </source>
</evidence>
<evidence type="ECO:0000256" key="4">
    <source>
        <dbReference type="ARBA" id="ARBA00022692"/>
    </source>
</evidence>
<dbReference type="GO" id="GO:0031410">
    <property type="term" value="C:cytoplasmic vesicle"/>
    <property type="evidence" value="ECO:0007669"/>
    <property type="project" value="UniProtKB-KW"/>
</dbReference>